<evidence type="ECO:0000313" key="2">
    <source>
        <dbReference type="EMBL" id="ARS91403.1"/>
    </source>
</evidence>
<sequence length="269" mass="30066">MGTIITRRINGSGPYAYRVTYSDGSHHWEYLGPVGAVDPEDLTDDETAQLRDEGFGLARFRDTSRHEFADRDVANAIRDQIPDDELAPSDDRRSATIVLAEDASLSTETLVSGKAADSRASASGSGQTPLTDSERTRLDFSRTNVLHARSAKAALQAEGIDDWLAIYDHRLTPEEHVSLAEANRESIQGDRLDEQDTEAAEDERIAVVERAESQAERRAREACEDGHEEACDELRRMGWDDDEIRDLEQYTEPEQFARVVNDERKAATE</sequence>
<feature type="region of interest" description="Disordered" evidence="1">
    <location>
        <begin position="108"/>
        <end position="136"/>
    </location>
</feature>
<evidence type="ECO:0000313" key="3">
    <source>
        <dbReference type="Proteomes" id="UP000250088"/>
    </source>
</evidence>
<dbReference type="RefSeq" id="WP_086889774.1">
    <property type="nucleotide sequence ID" value="NZ_CP019893.1"/>
</dbReference>
<proteinExistence type="predicted"/>
<reference evidence="3" key="1">
    <citation type="submission" date="2017-02" db="EMBL/GenBank/DDBJ databases">
        <title>Natronthermophilus aegyptiacus gen. nov.,sp. nov., an aerobic, extremely halophilic alkalithermophilic archaeon isolated from the athalassohaline Wadi An Natrun, Egypt.</title>
        <authorList>
            <person name="Zhao B."/>
        </authorList>
    </citation>
    <scope>NUCLEOTIDE SEQUENCE [LARGE SCALE GENOMIC DNA]</scope>
    <source>
        <strain evidence="3">JW/NM-HA 15</strain>
    </source>
</reference>
<feature type="compositionally biased region" description="Low complexity" evidence="1">
    <location>
        <begin position="112"/>
        <end position="126"/>
    </location>
</feature>
<dbReference type="GeneID" id="32895982"/>
<dbReference type="Proteomes" id="UP000250088">
    <property type="component" value="Chromosome"/>
</dbReference>
<accession>A0A2Z2HX09</accession>
<keyword evidence="3" id="KW-1185">Reference proteome</keyword>
<organism evidence="2 3">
    <name type="scientific">Natrarchaeobaculum aegyptiacum</name>
    <dbReference type="NCBI Taxonomy" id="745377"/>
    <lineage>
        <taxon>Archaea</taxon>
        <taxon>Methanobacteriati</taxon>
        <taxon>Methanobacteriota</taxon>
        <taxon>Stenosarchaea group</taxon>
        <taxon>Halobacteria</taxon>
        <taxon>Halobacteriales</taxon>
        <taxon>Natrialbaceae</taxon>
        <taxon>Natrarchaeobaculum</taxon>
    </lineage>
</organism>
<dbReference type="KEGG" id="naj:B1756_17875"/>
<gene>
    <name evidence="2" type="ORF">B1756_17875</name>
</gene>
<dbReference type="AlphaFoldDB" id="A0A2Z2HX09"/>
<dbReference type="OrthoDB" id="198262at2157"/>
<dbReference type="EMBL" id="CP019893">
    <property type="protein sequence ID" value="ARS91403.1"/>
    <property type="molecule type" value="Genomic_DNA"/>
</dbReference>
<evidence type="ECO:0000256" key="1">
    <source>
        <dbReference type="SAM" id="MobiDB-lite"/>
    </source>
</evidence>
<name>A0A2Z2HX09_9EURY</name>
<protein>
    <submittedName>
        <fullName evidence="2">Uncharacterized protein</fullName>
    </submittedName>
</protein>